<dbReference type="EMBL" id="CM001889">
    <property type="protein sequence ID" value="EOY50889.1"/>
    <property type="molecule type" value="Genomic_DNA"/>
</dbReference>
<proteinExistence type="predicted"/>
<protein>
    <recommendedName>
        <fullName evidence="3">Transposase</fullName>
    </recommendedName>
</protein>
<evidence type="ECO:0000313" key="2">
    <source>
        <dbReference type="Proteomes" id="UP000014062"/>
    </source>
</evidence>
<reference evidence="2" key="1">
    <citation type="journal article" date="2013" name="Genome Biol. Evol.">
        <title>The genome sequence of Streptomyces lividans 66 reveals a novel tRNA-dependent peptide biosynthetic system within a metal-related genomic island.</title>
        <authorList>
            <person name="Cruz-Morales P."/>
            <person name="Vijgenboom E."/>
            <person name="Iruegas-Bocardo F."/>
            <person name="Girard G."/>
            <person name="Yanez-Guerra L.A."/>
            <person name="Ramos-Aboites H.E."/>
            <person name="Pernodet J.L."/>
            <person name="Anne J."/>
            <person name="van Wezel G.P."/>
            <person name="Barona-Gomez F."/>
        </authorList>
    </citation>
    <scope>NUCLEOTIDE SEQUENCE [LARGE SCALE GENOMIC DNA]</scope>
    <source>
        <strain evidence="2">1326</strain>
    </source>
</reference>
<accession>A0A7U9HE48</accession>
<evidence type="ECO:0008006" key="3">
    <source>
        <dbReference type="Google" id="ProtNLM"/>
    </source>
</evidence>
<organism evidence="1 2">
    <name type="scientific">Streptomyces lividans 1326</name>
    <dbReference type="NCBI Taxonomy" id="1200984"/>
    <lineage>
        <taxon>Bacteria</taxon>
        <taxon>Bacillati</taxon>
        <taxon>Actinomycetota</taxon>
        <taxon>Actinomycetes</taxon>
        <taxon>Kitasatosporales</taxon>
        <taxon>Streptomycetaceae</taxon>
        <taxon>Streptomyces</taxon>
    </lineage>
</organism>
<name>A0A7U9HE48_STRLI</name>
<evidence type="ECO:0000313" key="1">
    <source>
        <dbReference type="EMBL" id="EOY50889.1"/>
    </source>
</evidence>
<dbReference type="Proteomes" id="UP000014062">
    <property type="component" value="Chromosome"/>
</dbReference>
<sequence length="39" mass="4132">MTNERTTNVNALNALVRVVDVVIDGRRALTGRPPGGKIG</sequence>
<gene>
    <name evidence="1" type="ORF">SLI_6182</name>
</gene>
<dbReference type="AlphaFoldDB" id="A0A7U9HE48"/>